<evidence type="ECO:0000313" key="3">
    <source>
        <dbReference type="Proteomes" id="UP000016928"/>
    </source>
</evidence>
<name>N4UIR7_FUSC1</name>
<dbReference type="Pfam" id="PF20516">
    <property type="entry name" value="PDDEXK_12"/>
    <property type="match status" value="1"/>
</dbReference>
<dbReference type="EMBL" id="KB729958">
    <property type="protein sequence ID" value="ENH75678.1"/>
    <property type="molecule type" value="Genomic_DNA"/>
</dbReference>
<dbReference type="STRING" id="1229664.N4UIR7"/>
<protein>
    <recommendedName>
        <fullName evidence="1">PD-(D/E)XK nuclease-like domain-containing protein</fullName>
    </recommendedName>
</protein>
<feature type="non-terminal residue" evidence="2">
    <location>
        <position position="1"/>
    </location>
</feature>
<dbReference type="AlphaFoldDB" id="N4UIR7"/>
<evidence type="ECO:0000313" key="2">
    <source>
        <dbReference type="EMBL" id="ENH75678.1"/>
    </source>
</evidence>
<accession>N4UIR7</accession>
<proteinExistence type="predicted"/>
<reference evidence="3" key="2">
    <citation type="journal article" date="2014" name="PLoS ONE">
        <title>Genome and Transcriptome Analysis of the Fungal Pathogen Fusarium oxysporum f. sp. cubense Causing Banana Vascular Wilt Disease.</title>
        <authorList>
            <person name="Guo L."/>
            <person name="Han L."/>
            <person name="Yang L."/>
            <person name="Zeng H."/>
            <person name="Fan D."/>
            <person name="Zhu Y."/>
            <person name="Feng Y."/>
            <person name="Wang G."/>
            <person name="Peng C."/>
            <person name="Jiang X."/>
            <person name="Zhou D."/>
            <person name="Ni P."/>
            <person name="Liang C."/>
            <person name="Liu L."/>
            <person name="Wang J."/>
            <person name="Mao C."/>
            <person name="Fang X."/>
            <person name="Peng M."/>
            <person name="Huang J."/>
        </authorList>
    </citation>
    <scope>NUCLEOTIDE SEQUENCE [LARGE SCALE GENOMIC DNA]</scope>
    <source>
        <strain evidence="3">race 1</strain>
    </source>
</reference>
<dbReference type="Proteomes" id="UP000016928">
    <property type="component" value="Unassembled WGS sequence"/>
</dbReference>
<reference evidence="3" key="1">
    <citation type="submission" date="2012-09" db="EMBL/GenBank/DDBJ databases">
        <title>Genome sequencing and comparative transcriptomics of race 1 and race 4 of banana pathogen: Fusarium oxysporum f. sp. cubense.</title>
        <authorList>
            <person name="Fang X."/>
            <person name="Huang J."/>
        </authorList>
    </citation>
    <scope>NUCLEOTIDE SEQUENCE [LARGE SCALE GENOMIC DNA]</scope>
    <source>
        <strain evidence="3">race 1</strain>
    </source>
</reference>
<dbReference type="InterPro" id="IPR046797">
    <property type="entry name" value="PDDEXK_12"/>
</dbReference>
<feature type="domain" description="PD-(D/E)XK nuclease-like" evidence="1">
    <location>
        <begin position="1"/>
        <end position="62"/>
    </location>
</feature>
<gene>
    <name evidence="2" type="ORF">FOC1_g10003837</name>
</gene>
<organism evidence="2 3">
    <name type="scientific">Fusarium oxysporum f. sp. cubense (strain race 1)</name>
    <name type="common">Panama disease fungus</name>
    <dbReference type="NCBI Taxonomy" id="1229664"/>
    <lineage>
        <taxon>Eukaryota</taxon>
        <taxon>Fungi</taxon>
        <taxon>Dikarya</taxon>
        <taxon>Ascomycota</taxon>
        <taxon>Pezizomycotina</taxon>
        <taxon>Sordariomycetes</taxon>
        <taxon>Hypocreomycetidae</taxon>
        <taxon>Hypocreales</taxon>
        <taxon>Nectriaceae</taxon>
        <taxon>Fusarium</taxon>
        <taxon>Fusarium oxysporum species complex</taxon>
    </lineage>
</organism>
<dbReference type="HOGENOM" id="CLU_2474931_0_0_1"/>
<sequence>RLPFILAVIAQGSRWHFVLSTRQGQQTILWKEQQFGRTSSAVETYQVVDELRQLPAWAEKVYLPSLVAGPVTIILLSFASQLLGALRN</sequence>
<dbReference type="VEuPathDB" id="FungiDB:FOC1_g10003837"/>
<evidence type="ECO:0000259" key="1">
    <source>
        <dbReference type="Pfam" id="PF20516"/>
    </source>
</evidence>